<evidence type="ECO:0000256" key="1">
    <source>
        <dbReference type="SAM" id="SignalP"/>
    </source>
</evidence>
<organism evidence="2 3">
    <name type="scientific">Aliigemmobacter aestuarii</name>
    <dbReference type="NCBI Taxonomy" id="1445661"/>
    <lineage>
        <taxon>Bacteria</taxon>
        <taxon>Pseudomonadati</taxon>
        <taxon>Pseudomonadota</taxon>
        <taxon>Alphaproteobacteria</taxon>
        <taxon>Rhodobacterales</taxon>
        <taxon>Paracoccaceae</taxon>
        <taxon>Aliigemmobacter</taxon>
    </lineage>
</organism>
<protein>
    <recommendedName>
        <fullName evidence="4">DUF2946 domain-containing protein</fullName>
    </recommendedName>
</protein>
<evidence type="ECO:0000313" key="2">
    <source>
        <dbReference type="EMBL" id="THD81523.1"/>
    </source>
</evidence>
<gene>
    <name evidence="2" type="ORF">E7811_16585</name>
</gene>
<dbReference type="AlphaFoldDB" id="A0A4S3MKG7"/>
<dbReference type="OrthoDB" id="7863585at2"/>
<accession>A0A4S3MKG7</accession>
<feature type="signal peptide" evidence="1">
    <location>
        <begin position="1"/>
        <end position="26"/>
    </location>
</feature>
<proteinExistence type="predicted"/>
<evidence type="ECO:0008006" key="4">
    <source>
        <dbReference type="Google" id="ProtNLM"/>
    </source>
</evidence>
<evidence type="ECO:0000313" key="3">
    <source>
        <dbReference type="Proteomes" id="UP000309450"/>
    </source>
</evidence>
<keyword evidence="3" id="KW-1185">Reference proteome</keyword>
<comment type="caution">
    <text evidence="2">The sequence shown here is derived from an EMBL/GenBank/DDBJ whole genome shotgun (WGS) entry which is preliminary data.</text>
</comment>
<name>A0A4S3MKG7_9RHOB</name>
<sequence>MNRFQTILALLLALMLSLTSVTMAVARGQATGGEAMVICSGYGVVTITLDEDGNPVGPVHLCPDCLAGLGLAVLPDAPTVQRPASRSAAVVAVARALPAGASLPLPKARGPPAAV</sequence>
<dbReference type="RefSeq" id="WP_136395783.1">
    <property type="nucleotide sequence ID" value="NZ_SSND01000005.1"/>
</dbReference>
<reference evidence="2 3" key="1">
    <citation type="submission" date="2019-04" db="EMBL/GenBank/DDBJ databases">
        <title>Draft genome sequence of Gemmobacter aestuarii sp. nov.</title>
        <authorList>
            <person name="Hameed A."/>
            <person name="Lin S.-Y."/>
            <person name="Shahina M."/>
            <person name="Lai W.-A."/>
            <person name="Young C.-C."/>
        </authorList>
    </citation>
    <scope>NUCLEOTIDE SEQUENCE [LARGE SCALE GENOMIC DNA]</scope>
    <source>
        <strain evidence="2 3">CC-PW-75</strain>
    </source>
</reference>
<keyword evidence="1" id="KW-0732">Signal</keyword>
<feature type="chain" id="PRO_5020264902" description="DUF2946 domain-containing protein" evidence="1">
    <location>
        <begin position="27"/>
        <end position="115"/>
    </location>
</feature>
<dbReference type="EMBL" id="SSND01000005">
    <property type="protein sequence ID" value="THD81523.1"/>
    <property type="molecule type" value="Genomic_DNA"/>
</dbReference>
<dbReference type="Proteomes" id="UP000309450">
    <property type="component" value="Unassembled WGS sequence"/>
</dbReference>